<evidence type="ECO:0000256" key="4">
    <source>
        <dbReference type="ARBA" id="ARBA00022989"/>
    </source>
</evidence>
<dbReference type="Pfam" id="PF05255">
    <property type="entry name" value="UPF0220"/>
    <property type="match status" value="1"/>
</dbReference>
<reference evidence="7 8" key="1">
    <citation type="submission" date="2010-05" db="EMBL/GenBank/DDBJ databases">
        <title>The Genome Sequence of Thecamonas trahens ATCC 50062.</title>
        <authorList>
            <consortium name="The Broad Institute Genome Sequencing Platform"/>
            <person name="Russ C."/>
            <person name="Cuomo C."/>
            <person name="Shea T."/>
            <person name="Young S.K."/>
            <person name="Zeng Q."/>
            <person name="Koehrsen M."/>
            <person name="Haas B."/>
            <person name="Borodovsky M."/>
            <person name="Guigo R."/>
            <person name="Alvarado L."/>
            <person name="Berlin A."/>
            <person name="Bochicchio J."/>
            <person name="Borenstein D."/>
            <person name="Chapman S."/>
            <person name="Chen Z."/>
            <person name="Freedman E."/>
            <person name="Gellesch M."/>
            <person name="Goldberg J."/>
            <person name="Griggs A."/>
            <person name="Gujja S."/>
            <person name="Heilman E."/>
            <person name="Heiman D."/>
            <person name="Hepburn T."/>
            <person name="Howarth C."/>
            <person name="Jen D."/>
            <person name="Larson L."/>
            <person name="Mehta T."/>
            <person name="Park D."/>
            <person name="Pearson M."/>
            <person name="Roberts A."/>
            <person name="Saif S."/>
            <person name="Shenoy N."/>
            <person name="Sisk P."/>
            <person name="Stolte C."/>
            <person name="Sykes S."/>
            <person name="Thomson T."/>
            <person name="Walk T."/>
            <person name="White J."/>
            <person name="Yandava C."/>
            <person name="Burger G."/>
            <person name="Gray M.W."/>
            <person name="Holland P.W.H."/>
            <person name="King N."/>
            <person name="Lang F.B.F."/>
            <person name="Roger A.J."/>
            <person name="Ruiz-Trillo I."/>
            <person name="Lander E."/>
            <person name="Nusbaum C."/>
        </authorList>
    </citation>
    <scope>NUCLEOTIDE SEQUENCE [LARGE SCALE GENOMIC DNA]</scope>
    <source>
        <strain evidence="7 8">ATCC 50062</strain>
    </source>
</reference>
<protein>
    <submittedName>
        <fullName evidence="7">Uncharacterized protein</fullName>
    </submittedName>
</protein>
<sequence>MWIDAHAYVDHINDKAIGFDFYIPGLLSTGGLVMMNLVSPGQLSNDASSMFSNGSADRARVFFLIALVITFAGVIGGFWIMAAHYASDSDKVKTTWPGAAIVLQQLCLLASGLIFFFGRDEGEASSF</sequence>
<dbReference type="Proteomes" id="UP000054408">
    <property type="component" value="Unassembled WGS sequence"/>
</dbReference>
<gene>
    <name evidence="7" type="ORF">AMSG_01965</name>
</gene>
<feature type="transmembrane region" description="Helical" evidence="6">
    <location>
        <begin position="98"/>
        <end position="118"/>
    </location>
</feature>
<proteinExistence type="inferred from homology"/>
<evidence type="ECO:0000256" key="5">
    <source>
        <dbReference type="ARBA" id="ARBA00023136"/>
    </source>
</evidence>
<dbReference type="AlphaFoldDB" id="A0A0L0DW07"/>
<keyword evidence="3 6" id="KW-0812">Transmembrane</keyword>
<feature type="transmembrane region" description="Helical" evidence="6">
    <location>
        <begin position="61"/>
        <end position="86"/>
    </location>
</feature>
<dbReference type="RefSeq" id="XP_013761462.1">
    <property type="nucleotide sequence ID" value="XM_013906008.1"/>
</dbReference>
<comment type="similarity">
    <text evidence="2">Belongs to the UPF0220 family.</text>
</comment>
<evidence type="ECO:0000256" key="3">
    <source>
        <dbReference type="ARBA" id="ARBA00022692"/>
    </source>
</evidence>
<accession>A0A0L0DW07</accession>
<dbReference type="PANTHER" id="PTHR13180">
    <property type="entry name" value="SMALL MEMBRANE PROTEIN-RELATED"/>
    <property type="match status" value="1"/>
</dbReference>
<dbReference type="InterPro" id="IPR007919">
    <property type="entry name" value="UPF0220"/>
</dbReference>
<evidence type="ECO:0000256" key="1">
    <source>
        <dbReference type="ARBA" id="ARBA00004141"/>
    </source>
</evidence>
<evidence type="ECO:0000313" key="8">
    <source>
        <dbReference type="Proteomes" id="UP000054408"/>
    </source>
</evidence>
<keyword evidence="5 6" id="KW-0472">Membrane</keyword>
<name>A0A0L0DW07_THETB</name>
<dbReference type="OrthoDB" id="268928at2759"/>
<feature type="transmembrane region" description="Helical" evidence="6">
    <location>
        <begin position="21"/>
        <end position="40"/>
    </location>
</feature>
<evidence type="ECO:0000256" key="2">
    <source>
        <dbReference type="ARBA" id="ARBA00005335"/>
    </source>
</evidence>
<evidence type="ECO:0000313" key="7">
    <source>
        <dbReference type="EMBL" id="KNC55698.1"/>
    </source>
</evidence>
<dbReference type="GO" id="GO:0016020">
    <property type="term" value="C:membrane"/>
    <property type="evidence" value="ECO:0007669"/>
    <property type="project" value="UniProtKB-SubCell"/>
</dbReference>
<dbReference type="EMBL" id="GL349439">
    <property type="protein sequence ID" value="KNC55698.1"/>
    <property type="molecule type" value="Genomic_DNA"/>
</dbReference>
<keyword evidence="4 6" id="KW-1133">Transmembrane helix</keyword>
<organism evidence="7 8">
    <name type="scientific">Thecamonas trahens ATCC 50062</name>
    <dbReference type="NCBI Taxonomy" id="461836"/>
    <lineage>
        <taxon>Eukaryota</taxon>
        <taxon>Apusozoa</taxon>
        <taxon>Apusomonadida</taxon>
        <taxon>Apusomonadidae</taxon>
        <taxon>Thecamonas</taxon>
    </lineage>
</organism>
<keyword evidence="8" id="KW-1185">Reference proteome</keyword>
<dbReference type="GeneID" id="25561679"/>
<evidence type="ECO:0000256" key="6">
    <source>
        <dbReference type="SAM" id="Phobius"/>
    </source>
</evidence>
<comment type="subcellular location">
    <subcellularLocation>
        <location evidence="1">Membrane</location>
        <topology evidence="1">Multi-pass membrane protein</topology>
    </subcellularLocation>
</comment>